<keyword evidence="4" id="KW-1185">Reference proteome</keyword>
<organism evidence="3 4">
    <name type="scientific">Deinococcus cellulosilyticus (strain DSM 18568 / NBRC 106333 / KACC 11606 / 5516J-15)</name>
    <dbReference type="NCBI Taxonomy" id="1223518"/>
    <lineage>
        <taxon>Bacteria</taxon>
        <taxon>Thermotogati</taxon>
        <taxon>Deinococcota</taxon>
        <taxon>Deinococci</taxon>
        <taxon>Deinococcales</taxon>
        <taxon>Deinococcaceae</taxon>
        <taxon>Deinococcus</taxon>
    </lineage>
</organism>
<evidence type="ECO:0000313" key="3">
    <source>
        <dbReference type="EMBL" id="GEM49122.1"/>
    </source>
</evidence>
<evidence type="ECO:0000256" key="1">
    <source>
        <dbReference type="SAM" id="MobiDB-lite"/>
    </source>
</evidence>
<comment type="caution">
    <text evidence="3">The sequence shown here is derived from an EMBL/GenBank/DDBJ whole genome shotgun (WGS) entry which is preliminary data.</text>
</comment>
<sequence>MKKLLPLTLTGLLFVLPAIALADDTAKSQPSQVGQEQEQDNSGSSPAIYGNGNATDSEATENTTSGKKESDTGTVQDDTFGGDPSTFALLALGSLVVLFGAKSARRPAVQMS</sequence>
<proteinExistence type="predicted"/>
<reference evidence="3 4" key="1">
    <citation type="submission" date="2019-07" db="EMBL/GenBank/DDBJ databases">
        <title>Whole genome shotgun sequence of Deinococcus cellulosilyticus NBRC 106333.</title>
        <authorList>
            <person name="Hosoyama A."/>
            <person name="Uohara A."/>
            <person name="Ohji S."/>
            <person name="Ichikawa N."/>
        </authorList>
    </citation>
    <scope>NUCLEOTIDE SEQUENCE [LARGE SCALE GENOMIC DNA]</scope>
    <source>
        <strain evidence="3 4">NBRC 106333</strain>
    </source>
</reference>
<feature type="signal peptide" evidence="2">
    <location>
        <begin position="1"/>
        <end position="22"/>
    </location>
</feature>
<evidence type="ECO:0000313" key="4">
    <source>
        <dbReference type="Proteomes" id="UP000321306"/>
    </source>
</evidence>
<dbReference type="EMBL" id="BJXB01000028">
    <property type="protein sequence ID" value="GEM49122.1"/>
    <property type="molecule type" value="Genomic_DNA"/>
</dbReference>
<name>A0A511N8F5_DEIC1</name>
<feature type="compositionally biased region" description="Polar residues" evidence="1">
    <location>
        <begin position="27"/>
        <end position="45"/>
    </location>
</feature>
<feature type="compositionally biased region" description="Polar residues" evidence="1">
    <location>
        <begin position="52"/>
        <end position="65"/>
    </location>
</feature>
<protein>
    <submittedName>
        <fullName evidence="3">Uncharacterized protein</fullName>
    </submittedName>
</protein>
<accession>A0A511N8F5</accession>
<dbReference type="OrthoDB" id="9963550at2"/>
<gene>
    <name evidence="3" type="ORF">DC3_47570</name>
</gene>
<feature type="region of interest" description="Disordered" evidence="1">
    <location>
        <begin position="25"/>
        <end position="80"/>
    </location>
</feature>
<dbReference type="RefSeq" id="WP_146889081.1">
    <property type="nucleotide sequence ID" value="NZ_BJXB01000028.1"/>
</dbReference>
<keyword evidence="2" id="KW-0732">Signal</keyword>
<feature type="chain" id="PRO_5022241820" evidence="2">
    <location>
        <begin position="23"/>
        <end position="112"/>
    </location>
</feature>
<evidence type="ECO:0000256" key="2">
    <source>
        <dbReference type="SAM" id="SignalP"/>
    </source>
</evidence>
<dbReference type="Proteomes" id="UP000321306">
    <property type="component" value="Unassembled WGS sequence"/>
</dbReference>
<dbReference type="AlphaFoldDB" id="A0A511N8F5"/>